<comment type="similarity">
    <text evidence="14">Belongs to the ABC transporter superfamily. UvrA family.</text>
</comment>
<keyword evidence="6" id="KW-0227">DNA damage</keyword>
<evidence type="ECO:0000256" key="15">
    <source>
        <dbReference type="ARBA" id="ARBA00039316"/>
    </source>
</evidence>
<dbReference type="PANTHER" id="PTHR43152:SF3">
    <property type="entry name" value="UVRABC SYSTEM PROTEIN A"/>
    <property type="match status" value="1"/>
</dbReference>
<dbReference type="Gene3D" id="3.40.50.300">
    <property type="entry name" value="P-loop containing nucleotide triphosphate hydrolases"/>
    <property type="match status" value="3"/>
</dbReference>
<comment type="subcellular location">
    <subcellularLocation>
        <location evidence="1">Cytoplasm</location>
    </subcellularLocation>
</comment>
<dbReference type="Proteomes" id="UP000824013">
    <property type="component" value="Unassembled WGS sequence"/>
</dbReference>
<proteinExistence type="inferred from homology"/>
<evidence type="ECO:0000256" key="13">
    <source>
        <dbReference type="ARBA" id="ARBA00023204"/>
    </source>
</evidence>
<dbReference type="EMBL" id="DXCM01000058">
    <property type="protein sequence ID" value="HIY92872.1"/>
    <property type="molecule type" value="Genomic_DNA"/>
</dbReference>
<dbReference type="InterPro" id="IPR017871">
    <property type="entry name" value="ABC_transporter-like_CS"/>
</dbReference>
<protein>
    <recommendedName>
        <fullName evidence="15">UvrABC system protein A</fullName>
    </recommendedName>
    <alternativeName>
        <fullName evidence="16">Excinuclease ABC subunit A</fullName>
    </alternativeName>
</protein>
<keyword evidence="7" id="KW-0228">DNA excision</keyword>
<dbReference type="InterPro" id="IPR003439">
    <property type="entry name" value="ABC_transporter-like_ATP-bd"/>
</dbReference>
<evidence type="ECO:0000259" key="17">
    <source>
        <dbReference type="PROSITE" id="PS50893"/>
    </source>
</evidence>
<keyword evidence="11" id="KW-0267">Excision nuclease</keyword>
<evidence type="ECO:0000256" key="5">
    <source>
        <dbReference type="ARBA" id="ARBA00022741"/>
    </source>
</evidence>
<keyword evidence="4" id="KW-0677">Repeat</keyword>
<gene>
    <name evidence="18" type="ORF">H9820_08050</name>
</gene>
<name>A0A9D1ZMC3_9LACO</name>
<evidence type="ECO:0000256" key="14">
    <source>
        <dbReference type="ARBA" id="ARBA00038000"/>
    </source>
</evidence>
<dbReference type="GO" id="GO:0006281">
    <property type="term" value="P:DNA repair"/>
    <property type="evidence" value="ECO:0007669"/>
    <property type="project" value="UniProtKB-KW"/>
</dbReference>
<keyword evidence="5" id="KW-0547">Nucleotide-binding</keyword>
<evidence type="ECO:0000256" key="10">
    <source>
        <dbReference type="ARBA" id="ARBA00022840"/>
    </source>
</evidence>
<reference evidence="18" key="2">
    <citation type="submission" date="2021-04" db="EMBL/GenBank/DDBJ databases">
        <authorList>
            <person name="Gilroy R."/>
        </authorList>
    </citation>
    <scope>NUCLEOTIDE SEQUENCE</scope>
    <source>
        <strain evidence="18">3204</strain>
    </source>
</reference>
<evidence type="ECO:0000256" key="7">
    <source>
        <dbReference type="ARBA" id="ARBA00022769"/>
    </source>
</evidence>
<dbReference type="GO" id="GO:0008270">
    <property type="term" value="F:zinc ion binding"/>
    <property type="evidence" value="ECO:0007669"/>
    <property type="project" value="UniProtKB-KW"/>
</dbReference>
<organism evidence="18 19">
    <name type="scientific">Candidatus Companilactobacillus pullicola</name>
    <dbReference type="NCBI Taxonomy" id="2838523"/>
    <lineage>
        <taxon>Bacteria</taxon>
        <taxon>Bacillati</taxon>
        <taxon>Bacillota</taxon>
        <taxon>Bacilli</taxon>
        <taxon>Lactobacillales</taxon>
        <taxon>Lactobacillaceae</taxon>
        <taxon>Companilactobacillus</taxon>
    </lineage>
</organism>
<dbReference type="PROSITE" id="PS00211">
    <property type="entry name" value="ABC_TRANSPORTER_1"/>
    <property type="match status" value="2"/>
</dbReference>
<dbReference type="Gene3D" id="1.10.8.280">
    <property type="entry name" value="ABC transporter ATPase domain-like"/>
    <property type="match status" value="1"/>
</dbReference>
<keyword evidence="3" id="KW-0479">Metal-binding</keyword>
<evidence type="ECO:0000256" key="9">
    <source>
        <dbReference type="ARBA" id="ARBA00022833"/>
    </source>
</evidence>
<dbReference type="Pfam" id="PF17755">
    <property type="entry name" value="UvrA_DNA-bind"/>
    <property type="match status" value="1"/>
</dbReference>
<evidence type="ECO:0000256" key="2">
    <source>
        <dbReference type="ARBA" id="ARBA00022490"/>
    </source>
</evidence>
<keyword evidence="8" id="KW-0863">Zinc-finger</keyword>
<evidence type="ECO:0000256" key="6">
    <source>
        <dbReference type="ARBA" id="ARBA00022763"/>
    </source>
</evidence>
<feature type="domain" description="ABC transporter" evidence="17">
    <location>
        <begin position="1"/>
        <end position="440"/>
    </location>
</feature>
<dbReference type="InterPro" id="IPR041552">
    <property type="entry name" value="UvrA_DNA-bd"/>
</dbReference>
<dbReference type="InterPro" id="IPR027417">
    <property type="entry name" value="P-loop_NTPase"/>
</dbReference>
<keyword evidence="10" id="KW-0067">ATP-binding</keyword>
<dbReference type="AlphaFoldDB" id="A0A9D1ZMC3"/>
<reference evidence="18" key="1">
    <citation type="journal article" date="2021" name="PeerJ">
        <title>Extensive microbial diversity within the chicken gut microbiome revealed by metagenomics and culture.</title>
        <authorList>
            <person name="Gilroy R."/>
            <person name="Ravi A."/>
            <person name="Getino M."/>
            <person name="Pursley I."/>
            <person name="Horton D.L."/>
            <person name="Alikhan N.F."/>
            <person name="Baker D."/>
            <person name="Gharbi K."/>
            <person name="Hall N."/>
            <person name="Watson M."/>
            <person name="Adriaenssens E.M."/>
            <person name="Foster-Nyarko E."/>
            <person name="Jarju S."/>
            <person name="Secka A."/>
            <person name="Antonio M."/>
            <person name="Oren A."/>
            <person name="Chaudhuri R.R."/>
            <person name="La Ragione R."/>
            <person name="Hildebrand F."/>
            <person name="Pallen M.J."/>
        </authorList>
    </citation>
    <scope>NUCLEOTIDE SEQUENCE</scope>
    <source>
        <strain evidence="18">3204</strain>
    </source>
</reference>
<dbReference type="GO" id="GO:0005524">
    <property type="term" value="F:ATP binding"/>
    <property type="evidence" value="ECO:0007669"/>
    <property type="project" value="UniProtKB-KW"/>
</dbReference>
<accession>A0A9D1ZMC3</accession>
<evidence type="ECO:0000256" key="1">
    <source>
        <dbReference type="ARBA" id="ARBA00004496"/>
    </source>
</evidence>
<evidence type="ECO:0000256" key="4">
    <source>
        <dbReference type="ARBA" id="ARBA00022737"/>
    </source>
</evidence>
<dbReference type="SUPFAM" id="SSF52540">
    <property type="entry name" value="P-loop containing nucleoside triphosphate hydrolases"/>
    <property type="match status" value="2"/>
</dbReference>
<dbReference type="GO" id="GO:0005737">
    <property type="term" value="C:cytoplasm"/>
    <property type="evidence" value="ECO:0007669"/>
    <property type="project" value="UniProtKB-SubCell"/>
</dbReference>
<evidence type="ECO:0000256" key="12">
    <source>
        <dbReference type="ARBA" id="ARBA00023125"/>
    </source>
</evidence>
<dbReference type="PANTHER" id="PTHR43152">
    <property type="entry name" value="UVRABC SYSTEM PROTEIN A"/>
    <property type="match status" value="1"/>
</dbReference>
<keyword evidence="13" id="KW-0234">DNA repair</keyword>
<keyword evidence="12" id="KW-0238">DNA-binding</keyword>
<dbReference type="GO" id="GO:0016887">
    <property type="term" value="F:ATP hydrolysis activity"/>
    <property type="evidence" value="ECO:0007669"/>
    <property type="project" value="InterPro"/>
</dbReference>
<dbReference type="Gene3D" id="1.20.1580.10">
    <property type="entry name" value="ABC transporter ATPase like domain"/>
    <property type="match status" value="2"/>
</dbReference>
<evidence type="ECO:0000313" key="19">
    <source>
        <dbReference type="Proteomes" id="UP000824013"/>
    </source>
</evidence>
<evidence type="ECO:0000256" key="16">
    <source>
        <dbReference type="ARBA" id="ARBA00042156"/>
    </source>
</evidence>
<evidence type="ECO:0000256" key="11">
    <source>
        <dbReference type="ARBA" id="ARBA00022881"/>
    </source>
</evidence>
<evidence type="ECO:0000256" key="3">
    <source>
        <dbReference type="ARBA" id="ARBA00022723"/>
    </source>
</evidence>
<dbReference type="PROSITE" id="PS50893">
    <property type="entry name" value="ABC_TRANSPORTER_2"/>
    <property type="match status" value="2"/>
</dbReference>
<dbReference type="Pfam" id="PF00005">
    <property type="entry name" value="ABC_tran"/>
    <property type="match status" value="1"/>
</dbReference>
<dbReference type="GO" id="GO:0004518">
    <property type="term" value="F:nuclease activity"/>
    <property type="evidence" value="ECO:0007669"/>
    <property type="project" value="UniProtKB-KW"/>
</dbReference>
<keyword evidence="2" id="KW-0963">Cytoplasm</keyword>
<evidence type="ECO:0000313" key="18">
    <source>
        <dbReference type="EMBL" id="HIY92872.1"/>
    </source>
</evidence>
<feature type="domain" description="ABC transporter" evidence="17">
    <location>
        <begin position="448"/>
        <end position="751"/>
    </location>
</feature>
<evidence type="ECO:0000256" key="8">
    <source>
        <dbReference type="ARBA" id="ARBA00022771"/>
    </source>
</evidence>
<sequence>MKTDTIEVIGANENNLKNINLNIPKNKLVVFAGISGSGKSSLVFDTLAVESNREWQSSYSLYIRNKMPHYQRPQVEQINNLTPAVVIRQQSFNASSRSTMGTAVDAAPLVRLLYSRVGKPSAGGSMAYSFNHPAGMCLTCTGLGKIQILDESSLFDLDKTLNEKAIKFSPFNSGWQNNIYTTNLALDPDKKLREFNENEWKILCYGADEPIKIEIRSNKTGRVDHVDYEGIIPRFKRLYLKRDISKLKGKLHDEIMTHITTAPCPDCDGTGLNPKALTSKINGLNIIDFMSLPVEDLLPKLRQIKDERGQSLSGQIEQLLKRMVAIGIGYLSLIRQSDTLSGGEMQRLKIVRNLGSSLNNITYILDEPTTGLHPADVDKIGKMLLGLRDDHNNVLVVEHSRQIIEIADEVVEMGPRAGSHGGQVVYQGNVDGLKKADTLTARDISHKLQINDNPKQWSNSFPIRDAHCHNLKHIDVDIPKGILTAVTGVAGSGKSSLIRYDFIDQNPGAIVIDQKPIGKSIRSTPATYTGIMDEIRKVFGKTNHVAPSWFSSNSKGACPVCKGKGKIKYDMAFADAVEVICEECQGRRYNDRALSYTYRNKNIEDVMDLTVDQAIEFFNDEKITKALQNLIKVGLGYLTLGQPTSTLSGGEIQRVKIAAELNKTGNVYVMDEPSAGLHSEDIKVLTRLLRNLVEHSNTVIIIEHRLELISQADWIIDVGPDGGTHGGEICFTGTPSKLLDNEISKTAKYLRLATNKGELIR</sequence>
<keyword evidence="9" id="KW-0862">Zinc</keyword>
<dbReference type="GO" id="GO:0003677">
    <property type="term" value="F:DNA binding"/>
    <property type="evidence" value="ECO:0007669"/>
    <property type="project" value="UniProtKB-KW"/>
</dbReference>
<comment type="caution">
    <text evidence="18">The sequence shown here is derived from an EMBL/GenBank/DDBJ whole genome shotgun (WGS) entry which is preliminary data.</text>
</comment>